<dbReference type="PRINTS" id="PR01543">
    <property type="entry name" value="ANATRNSFRASE"/>
</dbReference>
<dbReference type="Pfam" id="PF00797">
    <property type="entry name" value="Acetyltransf_2"/>
    <property type="match status" value="1"/>
</dbReference>
<dbReference type="InterPro" id="IPR038765">
    <property type="entry name" value="Papain-like_cys_pep_sf"/>
</dbReference>
<dbReference type="Gene3D" id="3.30.2140.20">
    <property type="match status" value="1"/>
</dbReference>
<dbReference type="OrthoDB" id="7181050at2"/>
<dbReference type="InterPro" id="IPR001447">
    <property type="entry name" value="Arylamine_N-AcTrfase"/>
</dbReference>
<organism evidence="3 4">
    <name type="scientific">Mesobacillus zeae</name>
    <dbReference type="NCBI Taxonomy" id="1917180"/>
    <lineage>
        <taxon>Bacteria</taxon>
        <taxon>Bacillati</taxon>
        <taxon>Bacillota</taxon>
        <taxon>Bacilli</taxon>
        <taxon>Bacillales</taxon>
        <taxon>Bacillaceae</taxon>
        <taxon>Mesobacillus</taxon>
    </lineage>
</organism>
<comment type="caution">
    <text evidence="3">The sequence shown here is derived from an EMBL/GenBank/DDBJ whole genome shotgun (WGS) entry which is preliminary data.</text>
</comment>
<evidence type="ECO:0000256" key="2">
    <source>
        <dbReference type="RuleBase" id="RU003452"/>
    </source>
</evidence>
<dbReference type="PANTHER" id="PTHR11786">
    <property type="entry name" value="N-HYDROXYARYLAMINE O-ACETYLTRANSFERASE"/>
    <property type="match status" value="1"/>
</dbReference>
<dbReference type="GO" id="GO:0016407">
    <property type="term" value="F:acetyltransferase activity"/>
    <property type="evidence" value="ECO:0007669"/>
    <property type="project" value="InterPro"/>
</dbReference>
<protein>
    <submittedName>
        <fullName evidence="3">Arylamine N-acetyltransferase</fullName>
    </submittedName>
</protein>
<sequence>MPDIDLLFRQRIGFPEDEEITVDNLEVVLELTAKSIPFENICVINNNVMVMNETNLVDKILQHNEGGLCYELNAILYLFLRENGLNVQLVRGTVYNKENGSFSPTGKTHVATVLINGNERYLIDTGFGGNLPLVLVPFDGKVVRSWNGEFRVRKEDSEHGDYFLELKLKHKDDEWRKGYAFDSRQQMVNWDDLNVVQQIIVEHPQSPFNKKPLLTKFTDGGNIILTKNSFIKWENGKMTKEEITEEKFESLAKAHFSIQKRALQKRA</sequence>
<keyword evidence="3" id="KW-0808">Transferase</keyword>
<dbReference type="AlphaFoldDB" id="A0A398BDP3"/>
<accession>A0A398BDP3</accession>
<name>A0A398BDP3_9BACI</name>
<evidence type="ECO:0000313" key="4">
    <source>
        <dbReference type="Proteomes" id="UP000265816"/>
    </source>
</evidence>
<evidence type="ECO:0000313" key="3">
    <source>
        <dbReference type="EMBL" id="RID87471.1"/>
    </source>
</evidence>
<dbReference type="SUPFAM" id="SSF54001">
    <property type="entry name" value="Cysteine proteinases"/>
    <property type="match status" value="1"/>
</dbReference>
<proteinExistence type="inferred from homology"/>
<evidence type="ECO:0000256" key="1">
    <source>
        <dbReference type="ARBA" id="ARBA00006547"/>
    </source>
</evidence>
<dbReference type="EMBL" id="QWVT01000009">
    <property type="protein sequence ID" value="RID87471.1"/>
    <property type="molecule type" value="Genomic_DNA"/>
</dbReference>
<dbReference type="Proteomes" id="UP000265816">
    <property type="component" value="Unassembled WGS sequence"/>
</dbReference>
<reference evidence="3 4" key="1">
    <citation type="submission" date="2018-08" db="EMBL/GenBank/DDBJ databases">
        <title>Bacillus jemisoniae sp. nov., Bacillus chryseoplanitiae sp. nov., Bacillus resnikiae sp. nov., and Bacillus frankliniae sp. nov., isolated from Viking spacecraft and associated surfaces.</title>
        <authorList>
            <person name="Seuylemezian A."/>
            <person name="Vaishampayan P."/>
        </authorList>
    </citation>
    <scope>NUCLEOTIDE SEQUENCE [LARGE SCALE GENOMIC DNA]</scope>
    <source>
        <strain evidence="3 4">JJ-247</strain>
    </source>
</reference>
<comment type="similarity">
    <text evidence="1 2">Belongs to the arylamine N-acetyltransferase family.</text>
</comment>
<dbReference type="PANTHER" id="PTHR11786:SF0">
    <property type="entry name" value="ARYLAMINE N-ACETYLTRANSFERASE 4-RELATED"/>
    <property type="match status" value="1"/>
</dbReference>
<dbReference type="InterPro" id="IPR053710">
    <property type="entry name" value="Arylamine_NAT_domain_sf"/>
</dbReference>
<keyword evidence="4" id="KW-1185">Reference proteome</keyword>
<dbReference type="RefSeq" id="WP_119111731.1">
    <property type="nucleotide sequence ID" value="NZ_CBCSEO010000007.1"/>
</dbReference>
<gene>
    <name evidence="3" type="ORF">D1970_04660</name>
</gene>